<keyword evidence="4 7" id="KW-0812">Transmembrane</keyword>
<organism evidence="10 11">
    <name type="scientific">Actinocorallia herbida</name>
    <dbReference type="NCBI Taxonomy" id="58109"/>
    <lineage>
        <taxon>Bacteria</taxon>
        <taxon>Bacillati</taxon>
        <taxon>Actinomycetota</taxon>
        <taxon>Actinomycetes</taxon>
        <taxon>Streptosporangiales</taxon>
        <taxon>Thermomonosporaceae</taxon>
        <taxon>Actinocorallia</taxon>
    </lineage>
</organism>
<dbReference type="InterPro" id="IPR032816">
    <property type="entry name" value="VTT_dom"/>
</dbReference>
<dbReference type="PANTHER" id="PTHR12677:SF59">
    <property type="entry name" value="GOLGI APPARATUS MEMBRANE PROTEIN TVP38-RELATED"/>
    <property type="match status" value="1"/>
</dbReference>
<proteinExistence type="inferred from homology"/>
<evidence type="ECO:0000313" key="11">
    <source>
        <dbReference type="Proteomes" id="UP000272400"/>
    </source>
</evidence>
<evidence type="ECO:0000256" key="2">
    <source>
        <dbReference type="ARBA" id="ARBA00008640"/>
    </source>
</evidence>
<evidence type="ECO:0000259" key="9">
    <source>
        <dbReference type="Pfam" id="PF09335"/>
    </source>
</evidence>
<dbReference type="GO" id="GO:0005886">
    <property type="term" value="C:plasma membrane"/>
    <property type="evidence" value="ECO:0007669"/>
    <property type="project" value="UniProtKB-SubCell"/>
</dbReference>
<protein>
    <recommendedName>
        <fullName evidence="7">TVP38/TMEM64 family membrane protein</fullName>
    </recommendedName>
</protein>
<evidence type="ECO:0000256" key="3">
    <source>
        <dbReference type="ARBA" id="ARBA00022475"/>
    </source>
</evidence>
<evidence type="ECO:0000256" key="4">
    <source>
        <dbReference type="ARBA" id="ARBA00022692"/>
    </source>
</evidence>
<dbReference type="RefSeq" id="WP_170201803.1">
    <property type="nucleotide sequence ID" value="NZ_RJKE01000001.1"/>
</dbReference>
<dbReference type="AlphaFoldDB" id="A0A3N1DBW3"/>
<evidence type="ECO:0000313" key="10">
    <source>
        <dbReference type="EMBL" id="ROO91013.1"/>
    </source>
</evidence>
<comment type="caution">
    <text evidence="10">The sequence shown here is derived from an EMBL/GenBank/DDBJ whole genome shotgun (WGS) entry which is preliminary data.</text>
</comment>
<gene>
    <name evidence="10" type="ORF">EDD29_8755</name>
</gene>
<dbReference type="PANTHER" id="PTHR12677">
    <property type="entry name" value="GOLGI APPARATUS MEMBRANE PROTEIN TVP38-RELATED"/>
    <property type="match status" value="1"/>
</dbReference>
<dbReference type="InterPro" id="IPR015414">
    <property type="entry name" value="TMEM64"/>
</dbReference>
<keyword evidence="5 7" id="KW-1133">Transmembrane helix</keyword>
<feature type="transmembrane region" description="Helical" evidence="7">
    <location>
        <begin position="166"/>
        <end position="190"/>
    </location>
</feature>
<comment type="subcellular location">
    <subcellularLocation>
        <location evidence="1 7">Cell membrane</location>
        <topology evidence="1 7">Multi-pass membrane protein</topology>
    </subcellularLocation>
</comment>
<keyword evidence="11" id="KW-1185">Reference proteome</keyword>
<feature type="transmembrane region" description="Helical" evidence="7">
    <location>
        <begin position="196"/>
        <end position="215"/>
    </location>
</feature>
<evidence type="ECO:0000256" key="8">
    <source>
        <dbReference type="SAM" id="SignalP"/>
    </source>
</evidence>
<feature type="chain" id="PRO_5017993839" description="TVP38/TMEM64 family membrane protein" evidence="8">
    <location>
        <begin position="26"/>
        <end position="233"/>
    </location>
</feature>
<accession>A0A3N1DBW3</accession>
<keyword evidence="8" id="KW-0732">Signal</keyword>
<evidence type="ECO:0000256" key="7">
    <source>
        <dbReference type="RuleBase" id="RU366058"/>
    </source>
</evidence>
<keyword evidence="3 7" id="KW-1003">Cell membrane</keyword>
<feature type="transmembrane region" description="Helical" evidence="7">
    <location>
        <begin position="47"/>
        <end position="72"/>
    </location>
</feature>
<evidence type="ECO:0000256" key="6">
    <source>
        <dbReference type="ARBA" id="ARBA00023136"/>
    </source>
</evidence>
<dbReference type="Proteomes" id="UP000272400">
    <property type="component" value="Unassembled WGS sequence"/>
</dbReference>
<name>A0A3N1DBW3_9ACTN</name>
<comment type="similarity">
    <text evidence="2 7">Belongs to the TVP38/TMEM64 family.</text>
</comment>
<feature type="signal peptide" evidence="8">
    <location>
        <begin position="1"/>
        <end position="25"/>
    </location>
</feature>
<sequence length="233" mass="23839">MKRPAVRFALLVAGVLAAAALSAFALPDRAGITAAVADAGPLGPVLAVLGSTLLIMAMFPRTALAFVSGLLFGLGPGMAYVLAGALLGASTAFLIGRLLGREYVDTVLAARPDGWRGRVAARLARIDGWLGRNGILGVITVRFLPVSNYGLVSYAFGTSAARYRDFLIGSGIGAVPSTFGYAALGAAVFGEDAVPTALAVLTGLGLLSLVVTMGLHRVRKPGTRWSPDSVKTG</sequence>
<comment type="caution">
    <text evidence="7">Lacks conserved residue(s) required for the propagation of feature annotation.</text>
</comment>
<evidence type="ECO:0000256" key="5">
    <source>
        <dbReference type="ARBA" id="ARBA00022989"/>
    </source>
</evidence>
<dbReference type="Pfam" id="PF09335">
    <property type="entry name" value="VTT_dom"/>
    <property type="match status" value="1"/>
</dbReference>
<dbReference type="EMBL" id="RJKE01000001">
    <property type="protein sequence ID" value="ROO91013.1"/>
    <property type="molecule type" value="Genomic_DNA"/>
</dbReference>
<keyword evidence="6 7" id="KW-0472">Membrane</keyword>
<reference evidence="10 11" key="1">
    <citation type="submission" date="2018-11" db="EMBL/GenBank/DDBJ databases">
        <title>Sequencing the genomes of 1000 actinobacteria strains.</title>
        <authorList>
            <person name="Klenk H.-P."/>
        </authorList>
    </citation>
    <scope>NUCLEOTIDE SEQUENCE [LARGE SCALE GENOMIC DNA]</scope>
    <source>
        <strain evidence="10 11">DSM 44254</strain>
    </source>
</reference>
<evidence type="ECO:0000256" key="1">
    <source>
        <dbReference type="ARBA" id="ARBA00004651"/>
    </source>
</evidence>
<feature type="domain" description="VTT" evidence="9">
    <location>
        <begin position="59"/>
        <end position="186"/>
    </location>
</feature>
<feature type="transmembrane region" description="Helical" evidence="7">
    <location>
        <begin position="135"/>
        <end position="154"/>
    </location>
</feature>